<dbReference type="OrthoDB" id="7066910at2"/>
<dbReference type="Pfam" id="PF00293">
    <property type="entry name" value="NUDIX"/>
    <property type="match status" value="1"/>
</dbReference>
<evidence type="ECO:0000256" key="1">
    <source>
        <dbReference type="ARBA" id="ARBA00001946"/>
    </source>
</evidence>
<dbReference type="GO" id="GO:0046872">
    <property type="term" value="F:metal ion binding"/>
    <property type="evidence" value="ECO:0007669"/>
    <property type="project" value="UniProtKB-KW"/>
</dbReference>
<evidence type="ECO:0000313" key="8">
    <source>
        <dbReference type="Proteomes" id="UP000237682"/>
    </source>
</evidence>
<organism evidence="7 8">
    <name type="scientific">Labrys okinawensis</name>
    <dbReference type="NCBI Taxonomy" id="346911"/>
    <lineage>
        <taxon>Bacteria</taxon>
        <taxon>Pseudomonadati</taxon>
        <taxon>Pseudomonadota</taxon>
        <taxon>Alphaproteobacteria</taxon>
        <taxon>Hyphomicrobiales</taxon>
        <taxon>Xanthobacteraceae</taxon>
        <taxon>Labrys</taxon>
    </lineage>
</organism>
<dbReference type="Gene3D" id="3.90.79.10">
    <property type="entry name" value="Nucleoside Triphosphate Pyrophosphohydrolase"/>
    <property type="match status" value="1"/>
</dbReference>
<dbReference type="GO" id="GO:0005737">
    <property type="term" value="C:cytoplasm"/>
    <property type="evidence" value="ECO:0007669"/>
    <property type="project" value="TreeGrafter"/>
</dbReference>
<dbReference type="AlphaFoldDB" id="A0A2S9QGN5"/>
<keyword evidence="4" id="KW-0460">Magnesium</keyword>
<dbReference type="PANTHER" id="PTHR12629">
    <property type="entry name" value="DIPHOSPHOINOSITOL POLYPHOSPHATE PHOSPHOHYDROLASE"/>
    <property type="match status" value="1"/>
</dbReference>
<dbReference type="CDD" id="cd04666">
    <property type="entry name" value="NUDIX_DIPP2_like_Nudt4"/>
    <property type="match status" value="1"/>
</dbReference>
<sequence>MSRKDKKKRPADTQHQVGALPVRERDGRLEVCLITTRETSRWSIPKGWPMKGRNDWEAARIEAEQEAGLVGTVGKKPCGSFIYWKRRAEHFDLVEVCVYPLRVNATLPTWKEIGQRQVRWVLPADAALVVEEPGLSSLLQSMKP</sequence>
<evidence type="ECO:0000256" key="2">
    <source>
        <dbReference type="ARBA" id="ARBA00022723"/>
    </source>
</evidence>
<keyword evidence="2" id="KW-0479">Metal-binding</keyword>
<dbReference type="GO" id="GO:0016462">
    <property type="term" value="F:pyrophosphatase activity"/>
    <property type="evidence" value="ECO:0007669"/>
    <property type="project" value="InterPro"/>
</dbReference>
<accession>A0A2S9QGN5</accession>
<comment type="cofactor">
    <cofactor evidence="1">
        <name>Mg(2+)</name>
        <dbReference type="ChEBI" id="CHEBI:18420"/>
    </cofactor>
</comment>
<evidence type="ECO:0000259" key="6">
    <source>
        <dbReference type="PROSITE" id="PS51462"/>
    </source>
</evidence>
<gene>
    <name evidence="7" type="ORF">C5L14_04585</name>
</gene>
<dbReference type="Proteomes" id="UP000237682">
    <property type="component" value="Unassembled WGS sequence"/>
</dbReference>
<comment type="caution">
    <text evidence="7">The sequence shown here is derived from an EMBL/GenBank/DDBJ whole genome shotgun (WGS) entry which is preliminary data.</text>
</comment>
<keyword evidence="3 7" id="KW-0378">Hydrolase</keyword>
<keyword evidence="8" id="KW-1185">Reference proteome</keyword>
<evidence type="ECO:0000313" key="7">
    <source>
        <dbReference type="EMBL" id="PRH88526.1"/>
    </source>
</evidence>
<dbReference type="InterPro" id="IPR000086">
    <property type="entry name" value="NUDIX_hydrolase_dom"/>
</dbReference>
<evidence type="ECO:0000256" key="3">
    <source>
        <dbReference type="ARBA" id="ARBA00022801"/>
    </source>
</evidence>
<dbReference type="InterPro" id="IPR047198">
    <property type="entry name" value="DDP-like_NUDIX"/>
</dbReference>
<dbReference type="InterPro" id="IPR015797">
    <property type="entry name" value="NUDIX_hydrolase-like_dom_sf"/>
</dbReference>
<dbReference type="SUPFAM" id="SSF55811">
    <property type="entry name" value="Nudix"/>
    <property type="match status" value="1"/>
</dbReference>
<evidence type="ECO:0000256" key="5">
    <source>
        <dbReference type="SAM" id="MobiDB-lite"/>
    </source>
</evidence>
<proteinExistence type="predicted"/>
<feature type="region of interest" description="Disordered" evidence="5">
    <location>
        <begin position="1"/>
        <end position="20"/>
    </location>
</feature>
<dbReference type="PANTHER" id="PTHR12629:SF0">
    <property type="entry name" value="DIPHOSPHOINOSITOL-POLYPHOSPHATE DIPHOSPHATASE"/>
    <property type="match status" value="1"/>
</dbReference>
<feature type="domain" description="Nudix hydrolase" evidence="6">
    <location>
        <begin position="12"/>
        <end position="142"/>
    </location>
</feature>
<reference evidence="7 8" key="1">
    <citation type="submission" date="2018-02" db="EMBL/GenBank/DDBJ databases">
        <title>Whole genome sequencing of endophytic bacterium.</title>
        <authorList>
            <person name="Eedara R."/>
            <person name="Podile A.R."/>
        </authorList>
    </citation>
    <scope>NUCLEOTIDE SEQUENCE [LARGE SCALE GENOMIC DNA]</scope>
    <source>
        <strain evidence="7 8">RP1T</strain>
    </source>
</reference>
<dbReference type="PROSITE" id="PS51462">
    <property type="entry name" value="NUDIX"/>
    <property type="match status" value="1"/>
</dbReference>
<dbReference type="EMBL" id="PUEJ01000002">
    <property type="protein sequence ID" value="PRH88526.1"/>
    <property type="molecule type" value="Genomic_DNA"/>
</dbReference>
<name>A0A2S9QGN5_9HYPH</name>
<protein>
    <submittedName>
        <fullName evidence="7">NUDIX hydrolase</fullName>
    </submittedName>
</protein>
<evidence type="ECO:0000256" key="4">
    <source>
        <dbReference type="ARBA" id="ARBA00022842"/>
    </source>
</evidence>